<organism evidence="5 6">
    <name type="scientific">Taenia crassiceps</name>
    <dbReference type="NCBI Taxonomy" id="6207"/>
    <lineage>
        <taxon>Eukaryota</taxon>
        <taxon>Metazoa</taxon>
        <taxon>Spiralia</taxon>
        <taxon>Lophotrochozoa</taxon>
        <taxon>Platyhelminthes</taxon>
        <taxon>Cestoda</taxon>
        <taxon>Eucestoda</taxon>
        <taxon>Cyclophyllidea</taxon>
        <taxon>Taeniidae</taxon>
        <taxon>Taenia</taxon>
    </lineage>
</organism>
<evidence type="ECO:0000256" key="2">
    <source>
        <dbReference type="SAM" id="MobiDB-lite"/>
    </source>
</evidence>
<keyword evidence="6" id="KW-1185">Reference proteome</keyword>
<evidence type="ECO:0000256" key="1">
    <source>
        <dbReference type="ARBA" id="ARBA00008887"/>
    </source>
</evidence>
<dbReference type="PANTHER" id="PTHR46532:SF4">
    <property type="entry name" value="AAA+ ATPASE DOMAIN-CONTAINING PROTEIN"/>
    <property type="match status" value="1"/>
</dbReference>
<dbReference type="Gene3D" id="1.20.58.1120">
    <property type="match status" value="1"/>
</dbReference>
<protein>
    <submittedName>
        <fullName evidence="5">Dynein heavy chain 8 axonemal</fullName>
    </submittedName>
</protein>
<dbReference type="PANTHER" id="PTHR46532">
    <property type="entry name" value="MALE FERTILITY FACTOR KL5"/>
    <property type="match status" value="1"/>
</dbReference>
<evidence type="ECO:0000313" key="6">
    <source>
        <dbReference type="Proteomes" id="UP001651158"/>
    </source>
</evidence>
<dbReference type="InterPro" id="IPR026983">
    <property type="entry name" value="DHC"/>
</dbReference>
<name>A0ABR4Q8X0_9CEST</name>
<comment type="caution">
    <text evidence="5">The sequence shown here is derived from an EMBL/GenBank/DDBJ whole genome shotgun (WGS) entry which is preliminary data.</text>
</comment>
<dbReference type="Gene3D" id="1.10.287.2620">
    <property type="match status" value="1"/>
</dbReference>
<evidence type="ECO:0000259" key="3">
    <source>
        <dbReference type="Pfam" id="PF08385"/>
    </source>
</evidence>
<feature type="compositionally biased region" description="Low complexity" evidence="2">
    <location>
        <begin position="860"/>
        <end position="872"/>
    </location>
</feature>
<sequence>MNILMRLERAFGVEQQTASEWLLDYGQLEALNAFFEANGAKVLMVAFADQNFNVHSTAKEAFKIQKKNLRGTKRYFFHNGQLPLKTETYVFIRVFFDGELTISNLNAETFSCKLDPTAGFVVPMFDYLRKFILPGVQVQAANMYQLTPRQHDDYCDYLVNYINSLETIITCSREHVTLPPYMLYEQVHFSDMEGLIALSKTQEGLSLMEENASAWMKKIYEETKAVELIHVELNQTGPNGEFRFWKCQMTRMNSLVQELSRPDIKNVISVLDQAKSNIIPTWVQLDKKVKYAMAEATANVKYLSTVEKLCAPLVVSDLIINQIISTCKRYLTHNGTKSIWEQESDEMVARMTDCIEVNLAYQTAYRVTRQEMIDANEKRVFNFSEVQIFGNINLFTQRLDYLTRVLKTLKQYSVLHDFVLEGKEPMIAKFDRLKAMIVSRPYDYLDHRNSMFEADYDEFKERISEIHDMLLNIISVNFAKPSSLMNAVRLQERLETINIPGLDHGTRYRQLCDKLMQEITTVMDQFQANFASPPLERNMPHFGGRIAWARNFYRRLEEPMNAICTKAPKALISPEGQDLVSAYNEVTAKIVGYEIAVYQTWTKLILKKLNGLSASLIVYSHHPAPFGRPYVNLDPDIIGLLREILVMDKLQCPIPSFAKETLLKAKYIKYHYEQLKHMCSRYVKITSSVPEKYHVLVIPYMMRVNQALEPGLYLHNWNSITTMNYVNDVLSTLTDFERMLKQIDDISVNRIDLVLSELSRTTILSLPGPDEPALEIFDLVRLAKGQILTAADTMNALTITVLKATVELLNILLEDYDKFVDENNLEKIIADEVQIRYAHMENQEPNGGGPNRAKVVNSEAATSGKATAATKGNSAAEVQTAMQTKEELKLPPDVQASLKTAVQVALAADDMMMSLGTRATEAVCQSVRAALDSIWSRLAVKEATGILKDMPIGMKVRAEGIRPQPLVRCYARLVGTQVDIWPRPTEIQAALRSIVGGIEGSCKGILAWGTDGRKREINEKALTAGPVGNDLVHDGTSVTAGSNSQTSAVDEKHGSMFVPSSNSSTRTEAGETGSSLSPPGPPGPSGSTWGVEDEGGANADTQGLQGSGGGTNSDMLETEITLRFNTYKEVHGDREIYRLRNFISSGLQQMKKIVFQHDGFIYETESLTSYLEQFSYIYKCDVDAEMEAFLGSEPGMHEFQLKFSELQKFEERVEREPDHYVVGALYVGLEDFKRKIRITLNTLKKNYVQAFINEFISPLDEIQNQIDEWDRNLAKNVTNLDDIAFVMDTLADIREKDIKQDMTLMQCEDAANLISKYNMPFPKELADRVESCRYAYFRIKEKALQKLDHILSIQAGYKDGLLESIGALQELVAEFEADYDEKGPMVPGLPPQIALDRQVQFKNRHDNLTRKMLTARKGEELFGLPITDYSRLGGIGKELDLLQRLYGLYNEVNKTVSGYYDIVWRDVNMEKIAAELEEFQKKCKRLPKALKSWPAYTDLEKIINDFNDKVPLLEMMTNKAMKPRHWQRLAALTNYNFDVESESFMLKTMLDAPLLESKDDVEDICVSAVREKDIEAKLSGVIADWTHQELKLAPFKSRGELLLKGDRVSEIIPMLEDSLMILGSLMSNRYNVPFRKPIQEWVQKLSVTSEVLENWMRVQNLWVYLEAVFVGGDIAKQLPQEAKRFQTVDKAWVKLMDRARDNPSVVACCAGDGSMMEILPRLLNQLEVCQKSLSGYLEKKRLKFPRFFFVSDPVLLEILGQASDPTAIQPHLLAVFDNTKSVLFAEKAPDILAAFSSEGERLDMFAPVKCEGQVESWLNTLLITSRLSLHLSIQKASFLIMDPACELIEFFTTQLAQIGILGLQIIWTMDATEALKEARMEPKAMIKTNKHFLDVLNLLINETTRDLNSVQRTKFETLITIMVHQRDIFDDLASG</sequence>
<comment type="similarity">
    <text evidence="1">Belongs to the dynein heavy chain family.</text>
</comment>
<feature type="region of interest" description="Disordered" evidence="2">
    <location>
        <begin position="1025"/>
        <end position="1114"/>
    </location>
</feature>
<dbReference type="InterPro" id="IPR013602">
    <property type="entry name" value="Dynein_heavy_linker"/>
</dbReference>
<dbReference type="InterPro" id="IPR013594">
    <property type="entry name" value="Dynein_heavy_tail"/>
</dbReference>
<evidence type="ECO:0000313" key="5">
    <source>
        <dbReference type="EMBL" id="KAL5106141.1"/>
    </source>
</evidence>
<feature type="region of interest" description="Disordered" evidence="2">
    <location>
        <begin position="841"/>
        <end position="874"/>
    </location>
</feature>
<feature type="domain" description="Dynein heavy chain tail" evidence="3">
    <location>
        <begin position="319"/>
        <end position="725"/>
    </location>
</feature>
<dbReference type="InterPro" id="IPR042222">
    <property type="entry name" value="Dynein_2_N"/>
</dbReference>
<dbReference type="Gene3D" id="3.20.180.20">
    <property type="entry name" value="Dynein heavy chain, N-terminal domain 2"/>
    <property type="match status" value="1"/>
</dbReference>
<dbReference type="EMBL" id="JAKROA010000006">
    <property type="protein sequence ID" value="KAL5106141.1"/>
    <property type="molecule type" value="Genomic_DNA"/>
</dbReference>
<dbReference type="Pfam" id="PF08385">
    <property type="entry name" value="DHC_N1"/>
    <property type="match status" value="2"/>
</dbReference>
<dbReference type="InterPro" id="IPR042228">
    <property type="entry name" value="Dynein_linker_3"/>
</dbReference>
<proteinExistence type="inferred from homology"/>
<accession>A0ABR4Q8X0</accession>
<feature type="compositionally biased region" description="Polar residues" evidence="2">
    <location>
        <begin position="1058"/>
        <end position="1067"/>
    </location>
</feature>
<reference evidence="5 6" key="1">
    <citation type="journal article" date="2022" name="Front. Cell. Infect. Microbiol.">
        <title>The Genomes of Two Strains of Taenia crassiceps the Animal Model for the Study of Human Cysticercosis.</title>
        <authorList>
            <person name="Bobes R.J."/>
            <person name="Estrada K."/>
            <person name="Rios-Valencia D.G."/>
            <person name="Calderon-Gallegos A."/>
            <person name="de la Torre P."/>
            <person name="Carrero J.C."/>
            <person name="Sanchez-Flores A."/>
            <person name="Laclette J.P."/>
        </authorList>
    </citation>
    <scope>NUCLEOTIDE SEQUENCE [LARGE SCALE GENOMIC DNA]</scope>
    <source>
        <strain evidence="5">WFUcys</strain>
    </source>
</reference>
<gene>
    <name evidence="5" type="ORF">TcWFU_003476</name>
</gene>
<evidence type="ECO:0000259" key="4">
    <source>
        <dbReference type="Pfam" id="PF08393"/>
    </source>
</evidence>
<feature type="compositionally biased region" description="Polar residues" evidence="2">
    <location>
        <begin position="1036"/>
        <end position="1048"/>
    </location>
</feature>
<dbReference type="Proteomes" id="UP001651158">
    <property type="component" value="Unassembled WGS sequence"/>
</dbReference>
<dbReference type="Gene3D" id="1.20.140.100">
    <property type="entry name" value="Dynein heavy chain, N-terminal domain 2"/>
    <property type="match status" value="1"/>
</dbReference>
<feature type="domain" description="Dynein heavy chain linker" evidence="4">
    <location>
        <begin position="1435"/>
        <end position="1836"/>
    </location>
</feature>
<feature type="domain" description="Dynein heavy chain tail" evidence="3">
    <location>
        <begin position="207"/>
        <end position="313"/>
    </location>
</feature>
<dbReference type="Pfam" id="PF08393">
    <property type="entry name" value="DHC_N2"/>
    <property type="match status" value="1"/>
</dbReference>